<reference evidence="3" key="1">
    <citation type="submission" date="2016-10" db="EMBL/GenBank/DDBJ databases">
        <authorList>
            <person name="Varghese N."/>
            <person name="Submissions S."/>
        </authorList>
    </citation>
    <scope>NUCLEOTIDE SEQUENCE [LARGE SCALE GENOMIC DNA]</scope>
    <source>
        <strain evidence="3">LMG 26383,CCUG 61248,R- 45681</strain>
    </source>
</reference>
<dbReference type="AlphaFoldDB" id="A0A1H7FTI7"/>
<accession>A0A1H7FTI7</accession>
<dbReference type="Proteomes" id="UP000199664">
    <property type="component" value="Unassembled WGS sequence"/>
</dbReference>
<dbReference type="STRING" id="1036779.SAMN04515666_101155"/>
<name>A0A1H7FTI7_9HYPH</name>
<evidence type="ECO:0000313" key="2">
    <source>
        <dbReference type="EMBL" id="SEK29416.1"/>
    </source>
</evidence>
<protein>
    <submittedName>
        <fullName evidence="2">Uncharacterized protein</fullName>
    </submittedName>
</protein>
<evidence type="ECO:0000313" key="3">
    <source>
        <dbReference type="Proteomes" id="UP000199664"/>
    </source>
</evidence>
<keyword evidence="1" id="KW-1133">Transmembrane helix</keyword>
<evidence type="ECO:0000256" key="1">
    <source>
        <dbReference type="SAM" id="Phobius"/>
    </source>
</evidence>
<keyword evidence="3" id="KW-1185">Reference proteome</keyword>
<keyword evidence="1" id="KW-0812">Transmembrane</keyword>
<proteinExistence type="predicted"/>
<gene>
    <name evidence="2" type="ORF">SAMN04515666_101155</name>
</gene>
<sequence length="36" mass="3869">MLIARKLMAGAVEFLALALFVGMIWVWAALASAPHV</sequence>
<feature type="transmembrane region" description="Helical" evidence="1">
    <location>
        <begin position="7"/>
        <end position="30"/>
    </location>
</feature>
<dbReference type="EMBL" id="FOAN01000001">
    <property type="protein sequence ID" value="SEK29416.1"/>
    <property type="molecule type" value="Genomic_DNA"/>
</dbReference>
<organism evidence="2 3">
    <name type="scientific">Bosea lupini</name>
    <dbReference type="NCBI Taxonomy" id="1036779"/>
    <lineage>
        <taxon>Bacteria</taxon>
        <taxon>Pseudomonadati</taxon>
        <taxon>Pseudomonadota</taxon>
        <taxon>Alphaproteobacteria</taxon>
        <taxon>Hyphomicrobiales</taxon>
        <taxon>Boseaceae</taxon>
        <taxon>Bosea</taxon>
    </lineage>
</organism>
<keyword evidence="1" id="KW-0472">Membrane</keyword>